<keyword evidence="3" id="KW-1185">Reference proteome</keyword>
<dbReference type="Proteomes" id="UP001443914">
    <property type="component" value="Unassembled WGS sequence"/>
</dbReference>
<evidence type="ECO:0000313" key="3">
    <source>
        <dbReference type="Proteomes" id="UP001443914"/>
    </source>
</evidence>
<name>A0AAW1KVX5_SAPOF</name>
<keyword evidence="1" id="KW-0812">Transmembrane</keyword>
<feature type="transmembrane region" description="Helical" evidence="1">
    <location>
        <begin position="6"/>
        <end position="25"/>
    </location>
</feature>
<protein>
    <submittedName>
        <fullName evidence="2">Uncharacterized protein</fullName>
    </submittedName>
</protein>
<keyword evidence="1" id="KW-0472">Membrane</keyword>
<sequence>MAHLGFNLKIFYLQIELLFMVTLLIDGVHKSQSSDGCAPKRTHSTTYSCKLPVSTLLPTSASVSDSRVAHFIGVATSPLAISIFVNLMAWTTCRS</sequence>
<reference evidence="2" key="1">
    <citation type="submission" date="2024-03" db="EMBL/GenBank/DDBJ databases">
        <title>WGS assembly of Saponaria officinalis var. Norfolk2.</title>
        <authorList>
            <person name="Jenkins J."/>
            <person name="Shu S."/>
            <person name="Grimwood J."/>
            <person name="Barry K."/>
            <person name="Goodstein D."/>
            <person name="Schmutz J."/>
            <person name="Leebens-Mack J."/>
            <person name="Osbourn A."/>
        </authorList>
    </citation>
    <scope>NUCLEOTIDE SEQUENCE [LARGE SCALE GENOMIC DNA]</scope>
    <source>
        <strain evidence="2">JIC</strain>
    </source>
</reference>
<gene>
    <name evidence="2" type="ORF">RND81_05G226400</name>
</gene>
<evidence type="ECO:0000313" key="2">
    <source>
        <dbReference type="EMBL" id="KAK9726602.1"/>
    </source>
</evidence>
<proteinExistence type="predicted"/>
<dbReference type="EMBL" id="JBDFQZ010000005">
    <property type="protein sequence ID" value="KAK9726602.1"/>
    <property type="molecule type" value="Genomic_DNA"/>
</dbReference>
<organism evidence="2 3">
    <name type="scientific">Saponaria officinalis</name>
    <name type="common">Common soapwort</name>
    <name type="synonym">Lychnis saponaria</name>
    <dbReference type="NCBI Taxonomy" id="3572"/>
    <lineage>
        <taxon>Eukaryota</taxon>
        <taxon>Viridiplantae</taxon>
        <taxon>Streptophyta</taxon>
        <taxon>Embryophyta</taxon>
        <taxon>Tracheophyta</taxon>
        <taxon>Spermatophyta</taxon>
        <taxon>Magnoliopsida</taxon>
        <taxon>eudicotyledons</taxon>
        <taxon>Gunneridae</taxon>
        <taxon>Pentapetalae</taxon>
        <taxon>Caryophyllales</taxon>
        <taxon>Caryophyllaceae</taxon>
        <taxon>Caryophylleae</taxon>
        <taxon>Saponaria</taxon>
    </lineage>
</organism>
<keyword evidence="1" id="KW-1133">Transmembrane helix</keyword>
<accession>A0AAW1KVX5</accession>
<evidence type="ECO:0000256" key="1">
    <source>
        <dbReference type="SAM" id="Phobius"/>
    </source>
</evidence>
<comment type="caution">
    <text evidence="2">The sequence shown here is derived from an EMBL/GenBank/DDBJ whole genome shotgun (WGS) entry which is preliminary data.</text>
</comment>
<feature type="transmembrane region" description="Helical" evidence="1">
    <location>
        <begin position="68"/>
        <end position="90"/>
    </location>
</feature>
<dbReference type="AlphaFoldDB" id="A0AAW1KVX5"/>